<dbReference type="Proteomes" id="UP000323909">
    <property type="component" value="Unassembled WGS sequence"/>
</dbReference>
<accession>A0A5M8F7Y7</accession>
<proteinExistence type="predicted"/>
<dbReference type="GO" id="GO:0019068">
    <property type="term" value="P:virion assembly"/>
    <property type="evidence" value="ECO:0007669"/>
    <property type="project" value="InterPro"/>
</dbReference>
<comment type="caution">
    <text evidence="1">The sequence shown here is derived from an EMBL/GenBank/DDBJ whole genome shotgun (WGS) entry which is preliminary data.</text>
</comment>
<evidence type="ECO:0008006" key="3">
    <source>
        <dbReference type="Google" id="ProtNLM"/>
    </source>
</evidence>
<sequence>MAIDWDKAVLAPLEKVFGEGGPVGSRIKFHPYEGEAYDIDGIFDAAYRDVTLDPTVAVNTTCPVLGVRLGTFKIEPVPGDDQVYIPRAGKMFLIKEVRPDSHGGAKLMLGEM</sequence>
<dbReference type="AlphaFoldDB" id="A0A5M8F7Y7"/>
<reference evidence="1 2" key="1">
    <citation type="submission" date="2019-09" db="EMBL/GenBank/DDBJ databases">
        <title>Genomic sequencing of 4 copper resistant soil isolates.</title>
        <authorList>
            <person name="Havryliuk O."/>
        </authorList>
    </citation>
    <scope>NUCLEOTIDE SEQUENCE [LARGE SCALE GENOMIC DNA]</scope>
    <source>
        <strain evidence="1 2">UKR4</strain>
    </source>
</reference>
<dbReference type="Gene3D" id="2.40.10.180">
    <property type="entry name" value="Phage tail proteins"/>
    <property type="match status" value="1"/>
</dbReference>
<evidence type="ECO:0000313" key="1">
    <source>
        <dbReference type="EMBL" id="KAA6180837.1"/>
    </source>
</evidence>
<name>A0A5M8F7Y7_PSEVE</name>
<dbReference type="InterPro" id="IPR053734">
    <property type="entry name" value="Phage_Head-Tail_Connect_sf"/>
</dbReference>
<gene>
    <name evidence="1" type="ORF">F3K53_11575</name>
</gene>
<organism evidence="1 2">
    <name type="scientific">Pseudomonas veronii</name>
    <dbReference type="NCBI Taxonomy" id="76761"/>
    <lineage>
        <taxon>Bacteria</taxon>
        <taxon>Pseudomonadati</taxon>
        <taxon>Pseudomonadota</taxon>
        <taxon>Gammaproteobacteria</taxon>
        <taxon>Pseudomonadales</taxon>
        <taxon>Pseudomonadaceae</taxon>
        <taxon>Pseudomonas</taxon>
    </lineage>
</organism>
<dbReference type="RefSeq" id="WP_150054834.1">
    <property type="nucleotide sequence ID" value="NZ_VWXT01000160.1"/>
</dbReference>
<dbReference type="InterPro" id="IPR008018">
    <property type="entry name" value="Phage_tail_attach_FII"/>
</dbReference>
<protein>
    <recommendedName>
        <fullName evidence="3">Phage protein</fullName>
    </recommendedName>
</protein>
<dbReference type="Pfam" id="PF05354">
    <property type="entry name" value="Phage_attach"/>
    <property type="match status" value="1"/>
</dbReference>
<evidence type="ECO:0000313" key="2">
    <source>
        <dbReference type="Proteomes" id="UP000323909"/>
    </source>
</evidence>
<dbReference type="EMBL" id="VWXT01000160">
    <property type="protein sequence ID" value="KAA6180837.1"/>
    <property type="molecule type" value="Genomic_DNA"/>
</dbReference>